<evidence type="ECO:0000313" key="5">
    <source>
        <dbReference type="EMBL" id="TFY52072.1"/>
    </source>
</evidence>
<dbReference type="Pfam" id="PF07690">
    <property type="entry name" value="MFS_1"/>
    <property type="match status" value="1"/>
</dbReference>
<keyword evidence="3" id="KW-0812">Transmembrane</keyword>
<feature type="transmembrane region" description="Helical" evidence="3">
    <location>
        <begin position="157"/>
        <end position="179"/>
    </location>
</feature>
<keyword evidence="3" id="KW-1133">Transmembrane helix</keyword>
<sequence length="641" mass="69782">MADEKRVQAGQSSRTSGETLAVGDAALLTSVPKAEDSFTPITKDLGFIPIPKRLRYDPGRPVHFGLLLNATFGIASTFIVANLYYCQPLLIEYSKSFGVTYDEVSNIPTLIQAGYATGIVFISTLGDLVRRRGLLLLLVFISASLTIGLAVTNSLAAFEAICFIIGMVSVVPQILMPLAADLAPPERRASALSIVLAGLLLGVLIARVLAGIIAQFASWRVVYYMAIGVQYAVWGLLYLMLPDYPAKNAGATYFGILYSMAKFSVTEPQLIQAALINLASSACFSNFWVTLTFLLGGPPYYYSTLVIGLFGLVGMRGRDPLAARLPVNRRGRDGINIAAVVFVCIGLDVFRQMVQVSLTSSVFGLDASARSRLNAVLLLSLFMGQVMAALSLAWTGFMLFMMLLRGPHVKRYTWFGYEGGIEARKSKLAERERQREADAEAAVAANELGSADVEETSDSKETRGATAKSEKQAIVDEERGAAPVDSLPRGASSGMSSETQNPLEGVQAFVFDVFGTVVNWRKGMYDQLEAKLGAVAPDQDWDVFAEQWRKGYYKKTASVASGGSGPLNVDQLHREILDDMLATDRWSHLAPHLDDIARHELVLFWHRLPGWPDTSAGLHGIKKHAIIGTLSNGSVRWSFQR</sequence>
<dbReference type="InterPro" id="IPR020846">
    <property type="entry name" value="MFS_dom"/>
</dbReference>
<dbReference type="InterPro" id="IPR036412">
    <property type="entry name" value="HAD-like_sf"/>
</dbReference>
<feature type="region of interest" description="Disordered" evidence="2">
    <location>
        <begin position="448"/>
        <end position="499"/>
    </location>
</feature>
<protein>
    <recommendedName>
        <fullName evidence="4">Major facilitator superfamily (MFS) profile domain-containing protein</fullName>
    </recommendedName>
</protein>
<reference evidence="5 6" key="1">
    <citation type="submission" date="2019-01" db="EMBL/GenBank/DDBJ databases">
        <title>Genome sequencing of the rare red list fungi Fomitopsis rosea.</title>
        <authorList>
            <person name="Buettner E."/>
            <person name="Kellner H."/>
        </authorList>
    </citation>
    <scope>NUCLEOTIDE SEQUENCE [LARGE SCALE GENOMIC DNA]</scope>
    <source>
        <strain evidence="5 6">DSM 105464</strain>
    </source>
</reference>
<feature type="transmembrane region" description="Helical" evidence="3">
    <location>
        <begin position="335"/>
        <end position="354"/>
    </location>
</feature>
<evidence type="ECO:0000259" key="4">
    <source>
        <dbReference type="PROSITE" id="PS50850"/>
    </source>
</evidence>
<dbReference type="SUPFAM" id="SSF56784">
    <property type="entry name" value="HAD-like"/>
    <property type="match status" value="1"/>
</dbReference>
<dbReference type="InterPro" id="IPR036259">
    <property type="entry name" value="MFS_trans_sf"/>
</dbReference>
<dbReference type="AlphaFoldDB" id="A0A4Y9XQN1"/>
<organism evidence="5 6">
    <name type="scientific">Rhodofomes roseus</name>
    <dbReference type="NCBI Taxonomy" id="34475"/>
    <lineage>
        <taxon>Eukaryota</taxon>
        <taxon>Fungi</taxon>
        <taxon>Dikarya</taxon>
        <taxon>Basidiomycota</taxon>
        <taxon>Agaricomycotina</taxon>
        <taxon>Agaricomycetes</taxon>
        <taxon>Polyporales</taxon>
        <taxon>Rhodofomes</taxon>
    </lineage>
</organism>
<evidence type="ECO:0000256" key="2">
    <source>
        <dbReference type="SAM" id="MobiDB-lite"/>
    </source>
</evidence>
<feature type="transmembrane region" description="Helical" evidence="3">
    <location>
        <begin position="299"/>
        <end position="315"/>
    </location>
</feature>
<evidence type="ECO:0000256" key="1">
    <source>
        <dbReference type="ARBA" id="ARBA00004141"/>
    </source>
</evidence>
<comment type="caution">
    <text evidence="5">The sequence shown here is derived from an EMBL/GenBank/DDBJ whole genome shotgun (WGS) entry which is preliminary data.</text>
</comment>
<dbReference type="PROSITE" id="PS50850">
    <property type="entry name" value="MFS"/>
    <property type="match status" value="1"/>
</dbReference>
<dbReference type="Gene3D" id="1.10.150.240">
    <property type="entry name" value="Putative phosphatase, domain 2"/>
    <property type="match status" value="1"/>
</dbReference>
<evidence type="ECO:0000256" key="3">
    <source>
        <dbReference type="SAM" id="Phobius"/>
    </source>
</evidence>
<feature type="compositionally biased region" description="Basic and acidic residues" evidence="2">
    <location>
        <begin position="457"/>
        <end position="480"/>
    </location>
</feature>
<dbReference type="Gene3D" id="1.20.1250.20">
    <property type="entry name" value="MFS general substrate transporter like domains"/>
    <property type="match status" value="1"/>
</dbReference>
<feature type="transmembrane region" description="Helical" evidence="3">
    <location>
        <begin position="133"/>
        <end position="151"/>
    </location>
</feature>
<gene>
    <name evidence="5" type="ORF">EVJ58_g10214</name>
</gene>
<dbReference type="EMBL" id="SEKV01001047">
    <property type="protein sequence ID" value="TFY52072.1"/>
    <property type="molecule type" value="Genomic_DNA"/>
</dbReference>
<dbReference type="STRING" id="34475.A0A4Y9XQN1"/>
<feature type="domain" description="Major facilitator superfamily (MFS) profile" evidence="4">
    <location>
        <begin position="66"/>
        <end position="457"/>
    </location>
</feature>
<dbReference type="SUPFAM" id="SSF103473">
    <property type="entry name" value="MFS general substrate transporter"/>
    <property type="match status" value="1"/>
</dbReference>
<comment type="subcellular location">
    <subcellularLocation>
        <location evidence="1">Membrane</location>
        <topology evidence="1">Multi-pass membrane protein</topology>
    </subcellularLocation>
</comment>
<proteinExistence type="predicted"/>
<dbReference type="PANTHER" id="PTHR42910:SF1">
    <property type="entry name" value="MAJOR FACILITATOR SUPERFAMILY (MFS) PROFILE DOMAIN-CONTAINING PROTEIN"/>
    <property type="match status" value="1"/>
</dbReference>
<feature type="transmembrane region" description="Helical" evidence="3">
    <location>
        <begin position="105"/>
        <end position="126"/>
    </location>
</feature>
<dbReference type="Proteomes" id="UP000298390">
    <property type="component" value="Unassembled WGS sequence"/>
</dbReference>
<feature type="transmembrane region" description="Helical" evidence="3">
    <location>
        <begin position="191"/>
        <end position="216"/>
    </location>
</feature>
<dbReference type="PANTHER" id="PTHR42910">
    <property type="entry name" value="TRANSPORTER SCO4007-RELATED"/>
    <property type="match status" value="1"/>
</dbReference>
<dbReference type="GO" id="GO:0016020">
    <property type="term" value="C:membrane"/>
    <property type="evidence" value="ECO:0007669"/>
    <property type="project" value="UniProtKB-SubCell"/>
</dbReference>
<evidence type="ECO:0000313" key="6">
    <source>
        <dbReference type="Proteomes" id="UP000298390"/>
    </source>
</evidence>
<name>A0A4Y9XQN1_9APHY</name>
<dbReference type="InterPro" id="IPR011701">
    <property type="entry name" value="MFS"/>
</dbReference>
<dbReference type="GO" id="GO:0022857">
    <property type="term" value="F:transmembrane transporter activity"/>
    <property type="evidence" value="ECO:0007669"/>
    <property type="project" value="InterPro"/>
</dbReference>
<dbReference type="InterPro" id="IPR023198">
    <property type="entry name" value="PGP-like_dom2"/>
</dbReference>
<feature type="transmembrane region" description="Helical" evidence="3">
    <location>
        <begin position="374"/>
        <end position="404"/>
    </location>
</feature>
<accession>A0A4Y9XQN1</accession>
<feature type="transmembrane region" description="Helical" evidence="3">
    <location>
        <begin position="62"/>
        <end position="85"/>
    </location>
</feature>
<feature type="transmembrane region" description="Helical" evidence="3">
    <location>
        <begin position="222"/>
        <end position="241"/>
    </location>
</feature>
<keyword evidence="3" id="KW-0472">Membrane</keyword>